<dbReference type="OrthoDB" id="5877747at2759"/>
<dbReference type="STRING" id="29170.A0A368FQS6"/>
<feature type="compositionally biased region" description="Basic and acidic residues" evidence="1">
    <location>
        <begin position="174"/>
        <end position="194"/>
    </location>
</feature>
<organism evidence="2 3">
    <name type="scientific">Ancylostoma caninum</name>
    <name type="common">Dog hookworm</name>
    <dbReference type="NCBI Taxonomy" id="29170"/>
    <lineage>
        <taxon>Eukaryota</taxon>
        <taxon>Metazoa</taxon>
        <taxon>Ecdysozoa</taxon>
        <taxon>Nematoda</taxon>
        <taxon>Chromadorea</taxon>
        <taxon>Rhabditida</taxon>
        <taxon>Rhabditina</taxon>
        <taxon>Rhabditomorpha</taxon>
        <taxon>Strongyloidea</taxon>
        <taxon>Ancylostomatidae</taxon>
        <taxon>Ancylostomatinae</taxon>
        <taxon>Ancylostoma</taxon>
    </lineage>
</organism>
<reference evidence="2 3" key="1">
    <citation type="submission" date="2014-10" db="EMBL/GenBank/DDBJ databases">
        <title>Draft genome of the hookworm Ancylostoma caninum.</title>
        <authorList>
            <person name="Mitreva M."/>
        </authorList>
    </citation>
    <scope>NUCLEOTIDE SEQUENCE [LARGE SCALE GENOMIC DNA]</scope>
    <source>
        <strain evidence="2 3">Baltimore</strain>
    </source>
</reference>
<feature type="region of interest" description="Disordered" evidence="1">
    <location>
        <begin position="53"/>
        <end position="117"/>
    </location>
</feature>
<dbReference type="Proteomes" id="UP000252519">
    <property type="component" value="Unassembled WGS sequence"/>
</dbReference>
<dbReference type="AlphaFoldDB" id="A0A368FQS6"/>
<feature type="region of interest" description="Disordered" evidence="1">
    <location>
        <begin position="1"/>
        <end position="29"/>
    </location>
</feature>
<accession>A0A368FQS6</accession>
<proteinExistence type="predicted"/>
<feature type="compositionally biased region" description="Low complexity" evidence="1">
    <location>
        <begin position="241"/>
        <end position="256"/>
    </location>
</feature>
<name>A0A368FQS6_ANCCA</name>
<keyword evidence="3" id="KW-1185">Reference proteome</keyword>
<comment type="caution">
    <text evidence="2">The sequence shown here is derived from an EMBL/GenBank/DDBJ whole genome shotgun (WGS) entry which is preliminary data.</text>
</comment>
<evidence type="ECO:0000313" key="2">
    <source>
        <dbReference type="EMBL" id="RCN34516.1"/>
    </source>
</evidence>
<feature type="compositionally biased region" description="Pro residues" evidence="1">
    <location>
        <begin position="140"/>
        <end position="170"/>
    </location>
</feature>
<feature type="compositionally biased region" description="Basic and acidic residues" evidence="1">
    <location>
        <begin position="1"/>
        <end position="23"/>
    </location>
</feature>
<protein>
    <submittedName>
        <fullName evidence="2">Uncharacterized protein</fullName>
    </submittedName>
</protein>
<feature type="region of interest" description="Disordered" evidence="1">
    <location>
        <begin position="135"/>
        <end position="200"/>
    </location>
</feature>
<dbReference type="EMBL" id="JOJR01000771">
    <property type="protein sequence ID" value="RCN34516.1"/>
    <property type="molecule type" value="Genomic_DNA"/>
</dbReference>
<feature type="region of interest" description="Disordered" evidence="1">
    <location>
        <begin position="241"/>
        <end position="292"/>
    </location>
</feature>
<gene>
    <name evidence="2" type="ORF">ANCCAN_19639</name>
</gene>
<sequence>MPIEEKPVEKPIEKIPVEEKPVEEAPVEEPVTTPKYVLNEEAAKKYWATAKFPETTAAPVPPPEPMTEAPLPPQDEPAPVNPYAPPADVPMPIEEKPVEEKPDEKAPVEEPVTTPKYVLNEEAAKKYWATAKFPETTAAPVPPPEPMTEAPLPPQDEPAPVNPYAPPADVPMPIEEKPVEKPIEKTPVEEKPVEEAPVEEPVTTPKYVLNEEAAKKYWATAKFPKPTTAAPVAVPEPTTAAPVVAPEPTTKAAPVEVPAKDEPVHVGYGLPVQPEEPMPIPADEPISKPMGY</sequence>
<feature type="compositionally biased region" description="Pro residues" evidence="1">
    <location>
        <begin position="59"/>
        <end position="89"/>
    </location>
</feature>
<dbReference type="PRINTS" id="PR01217">
    <property type="entry name" value="PRICHEXTENSN"/>
</dbReference>
<evidence type="ECO:0000313" key="3">
    <source>
        <dbReference type="Proteomes" id="UP000252519"/>
    </source>
</evidence>
<evidence type="ECO:0000256" key="1">
    <source>
        <dbReference type="SAM" id="MobiDB-lite"/>
    </source>
</evidence>
<feature type="compositionally biased region" description="Basic and acidic residues" evidence="1">
    <location>
        <begin position="93"/>
        <end position="108"/>
    </location>
</feature>